<dbReference type="Proteomes" id="UP001165283">
    <property type="component" value="Unassembled WGS sequence"/>
</dbReference>
<evidence type="ECO:0000259" key="5">
    <source>
        <dbReference type="PROSITE" id="PS50011"/>
    </source>
</evidence>
<dbReference type="EMBL" id="JAGSOV010000069">
    <property type="protein sequence ID" value="MCO1659605.1"/>
    <property type="molecule type" value="Genomic_DNA"/>
</dbReference>
<proteinExistence type="predicted"/>
<feature type="domain" description="Protein kinase" evidence="5">
    <location>
        <begin position="9"/>
        <end position="271"/>
    </location>
</feature>
<dbReference type="PANTHER" id="PTHR47197">
    <property type="entry name" value="PROTEIN NIRF"/>
    <property type="match status" value="1"/>
</dbReference>
<dbReference type="RefSeq" id="WP_252444452.1">
    <property type="nucleotide sequence ID" value="NZ_JAGSOV010000069.1"/>
</dbReference>
<dbReference type="SUPFAM" id="SSF56112">
    <property type="entry name" value="Protein kinase-like (PK-like)"/>
    <property type="match status" value="1"/>
</dbReference>
<keyword evidence="7" id="KW-1185">Reference proteome</keyword>
<organism evidence="6 7">
    <name type="scientific">Pseudonocardia humida</name>
    <dbReference type="NCBI Taxonomy" id="2800819"/>
    <lineage>
        <taxon>Bacteria</taxon>
        <taxon>Bacillati</taxon>
        <taxon>Actinomycetota</taxon>
        <taxon>Actinomycetes</taxon>
        <taxon>Pseudonocardiales</taxon>
        <taxon>Pseudonocardiaceae</taxon>
        <taxon>Pseudonocardia</taxon>
    </lineage>
</organism>
<dbReference type="Pfam" id="PF10282">
    <property type="entry name" value="Lactonase"/>
    <property type="match status" value="1"/>
</dbReference>
<dbReference type="Gene3D" id="1.10.510.10">
    <property type="entry name" value="Transferase(Phosphotransferase) domain 1"/>
    <property type="match status" value="1"/>
</dbReference>
<dbReference type="PROSITE" id="PS50011">
    <property type="entry name" value="PROTEIN_KINASE_DOM"/>
    <property type="match status" value="1"/>
</dbReference>
<dbReference type="InterPro" id="IPR017441">
    <property type="entry name" value="Protein_kinase_ATP_BS"/>
</dbReference>
<keyword evidence="6" id="KW-0418">Kinase</keyword>
<dbReference type="InterPro" id="IPR000719">
    <property type="entry name" value="Prot_kinase_dom"/>
</dbReference>
<dbReference type="Gene3D" id="2.130.10.10">
    <property type="entry name" value="YVTN repeat-like/Quinoprotein amine dehydrogenase"/>
    <property type="match status" value="3"/>
</dbReference>
<evidence type="ECO:0000256" key="4">
    <source>
        <dbReference type="SAM" id="MobiDB-lite"/>
    </source>
</evidence>
<keyword evidence="2 3" id="KW-0067">ATP-binding</keyword>
<evidence type="ECO:0000256" key="3">
    <source>
        <dbReference type="PROSITE-ProRule" id="PRU10141"/>
    </source>
</evidence>
<feature type="compositionally biased region" description="Pro residues" evidence="4">
    <location>
        <begin position="361"/>
        <end position="372"/>
    </location>
</feature>
<dbReference type="InterPro" id="IPR019405">
    <property type="entry name" value="Lactonase_7-beta_prop"/>
</dbReference>
<dbReference type="CDD" id="cd14014">
    <property type="entry name" value="STKc_PknB_like"/>
    <property type="match status" value="1"/>
</dbReference>
<protein>
    <submittedName>
        <fullName evidence="6">Protein kinase</fullName>
    </submittedName>
</protein>
<dbReference type="SUPFAM" id="SSF51004">
    <property type="entry name" value="C-terminal (heme d1) domain of cytochrome cd1-nitrite reductase"/>
    <property type="match status" value="1"/>
</dbReference>
<keyword evidence="6" id="KW-0808">Transferase</keyword>
<evidence type="ECO:0000313" key="7">
    <source>
        <dbReference type="Proteomes" id="UP001165283"/>
    </source>
</evidence>
<feature type="region of interest" description="Disordered" evidence="4">
    <location>
        <begin position="408"/>
        <end position="436"/>
    </location>
</feature>
<dbReference type="NCBIfam" id="TIGR02276">
    <property type="entry name" value="beta_rpt_yvtn"/>
    <property type="match status" value="3"/>
</dbReference>
<dbReference type="InterPro" id="IPR051200">
    <property type="entry name" value="Host-pathogen_enzymatic-act"/>
</dbReference>
<dbReference type="SMART" id="SM00220">
    <property type="entry name" value="S_TKc"/>
    <property type="match status" value="1"/>
</dbReference>
<gene>
    <name evidence="6" type="ORF">KDL28_31500</name>
</gene>
<dbReference type="PROSITE" id="PS00108">
    <property type="entry name" value="PROTEIN_KINASE_ST"/>
    <property type="match status" value="1"/>
</dbReference>
<evidence type="ECO:0000256" key="1">
    <source>
        <dbReference type="ARBA" id="ARBA00022741"/>
    </source>
</evidence>
<dbReference type="Gene3D" id="3.30.200.20">
    <property type="entry name" value="Phosphorylase Kinase, domain 1"/>
    <property type="match status" value="1"/>
</dbReference>
<evidence type="ECO:0000313" key="6">
    <source>
        <dbReference type="EMBL" id="MCO1659605.1"/>
    </source>
</evidence>
<feature type="region of interest" description="Disordered" evidence="4">
    <location>
        <begin position="301"/>
        <end position="375"/>
    </location>
</feature>
<reference evidence="6" key="1">
    <citation type="submission" date="2021-04" db="EMBL/GenBank/DDBJ databases">
        <title>Pseudonocardia sp. nov., isolated from sandy soil of mangrove forest.</title>
        <authorList>
            <person name="Zan Z."/>
            <person name="Huang R."/>
            <person name="Liu W."/>
        </authorList>
    </citation>
    <scope>NUCLEOTIDE SEQUENCE</scope>
    <source>
        <strain evidence="6">S2-4</strain>
    </source>
</reference>
<sequence length="746" mass="78384">MLPREFGHYRLDVLLGTGGMGEVYLAHDSRHERDVALKLLPEILANDPEYTNRFRRESRVAARLREPHVIPIHDFGEIDGRLYIDMRLVDGTDLGKLLQDGPMDAARAVTLIGQVADALDAAHDDGLVHRDVKPSNILLTRNDFVYVVDFGIARSIGTAGTSLTMTGAAVGTLDYMAPERFTMSGIDRRTDVYSLSCLLHECLTATRPFKGSDLPALMYAHLFNEPPRPSEMVPGLPPALDDVISRGMAKQPEDRFATAGELAAAAREAVLGAGSNTGSAAVATASRAAATGSSAGALAATPVGTPAAHSPDGEGPTAVVARSNGHDDRTEVVRPGALVAGYGHPDSGTPPPVDDHRNGATPPPLPPAPSPAPKRRSSSLLAAAAVLVLALAALAVIWFRPFGDPATGGTTATAPDRTSASQSTQPEPPVETSAPPVPVAASIAVPTVGDAIPVGPTPGYMHMAPNGRFAYIANRDAGIVTVLDTTINKVTATIPIPQGPPQFVAFSPRGERAYISVFNSDYTLNLVVFVDTGTNTVTGDVPVGKRPFASATTPDGRLLYVPSHDDGRLDVIDTETATLVKEIPVAPNPHWVAFGKDGRSIYTANHESGVVTVLDASNDAIVKEIDVGVSPHSTTVSPDGSRVSVVNYDSSEVSVIDTATHEVVATIPVDKKPQDIAYAPDGRFFYTTNVEADTVDVINAETNQITARINTGDGPTSIAVMPNGKRAYVTNLNDGTVRILDIAAVS</sequence>
<dbReference type="PANTHER" id="PTHR47197:SF3">
    <property type="entry name" value="DIHYDRO-HEME D1 DEHYDROGENASE"/>
    <property type="match status" value="1"/>
</dbReference>
<dbReference type="InterPro" id="IPR011964">
    <property type="entry name" value="YVTN_b-propeller_repeat"/>
</dbReference>
<feature type="binding site" evidence="3">
    <location>
        <position position="38"/>
    </location>
    <ligand>
        <name>ATP</name>
        <dbReference type="ChEBI" id="CHEBI:30616"/>
    </ligand>
</feature>
<keyword evidence="1 3" id="KW-0547">Nucleotide-binding</keyword>
<name>A0ABT1A998_9PSEU</name>
<dbReference type="Pfam" id="PF00069">
    <property type="entry name" value="Pkinase"/>
    <property type="match status" value="1"/>
</dbReference>
<dbReference type="InterPro" id="IPR008271">
    <property type="entry name" value="Ser/Thr_kinase_AS"/>
</dbReference>
<accession>A0ABT1A998</accession>
<comment type="caution">
    <text evidence="6">The sequence shown here is derived from an EMBL/GenBank/DDBJ whole genome shotgun (WGS) entry which is preliminary data.</text>
</comment>
<dbReference type="InterPro" id="IPR011048">
    <property type="entry name" value="Haem_d1_sf"/>
</dbReference>
<dbReference type="InterPro" id="IPR015943">
    <property type="entry name" value="WD40/YVTN_repeat-like_dom_sf"/>
</dbReference>
<dbReference type="InterPro" id="IPR011009">
    <property type="entry name" value="Kinase-like_dom_sf"/>
</dbReference>
<dbReference type="PROSITE" id="PS00107">
    <property type="entry name" value="PROTEIN_KINASE_ATP"/>
    <property type="match status" value="1"/>
</dbReference>
<evidence type="ECO:0000256" key="2">
    <source>
        <dbReference type="ARBA" id="ARBA00022840"/>
    </source>
</evidence>
<dbReference type="GO" id="GO:0016301">
    <property type="term" value="F:kinase activity"/>
    <property type="evidence" value="ECO:0007669"/>
    <property type="project" value="UniProtKB-KW"/>
</dbReference>